<gene>
    <name evidence="1" type="ORF">AVEN_137841_1</name>
</gene>
<dbReference type="EMBL" id="BGPR01014774">
    <property type="protein sequence ID" value="GBN66628.1"/>
    <property type="molecule type" value="Genomic_DNA"/>
</dbReference>
<sequence>MGYGVIYRDGSAVATSKDGVLWRSACGCGNTCGRYSPCRPNYAPAPRPRPPCNPCGGSSYEGPVPAPRPPCSPCGGSSYESYNSAPDVFIRIIEGSGQSGYSFSGSSGG</sequence>
<keyword evidence="2" id="KW-1185">Reference proteome</keyword>
<protein>
    <submittedName>
        <fullName evidence="1">Uncharacterized protein</fullName>
    </submittedName>
</protein>
<evidence type="ECO:0000313" key="1">
    <source>
        <dbReference type="EMBL" id="GBN66628.1"/>
    </source>
</evidence>
<organism evidence="1 2">
    <name type="scientific">Araneus ventricosus</name>
    <name type="common">Orbweaver spider</name>
    <name type="synonym">Epeira ventricosa</name>
    <dbReference type="NCBI Taxonomy" id="182803"/>
    <lineage>
        <taxon>Eukaryota</taxon>
        <taxon>Metazoa</taxon>
        <taxon>Ecdysozoa</taxon>
        <taxon>Arthropoda</taxon>
        <taxon>Chelicerata</taxon>
        <taxon>Arachnida</taxon>
        <taxon>Araneae</taxon>
        <taxon>Araneomorphae</taxon>
        <taxon>Entelegynae</taxon>
        <taxon>Araneoidea</taxon>
        <taxon>Araneidae</taxon>
        <taxon>Araneus</taxon>
    </lineage>
</organism>
<accession>A0A4Y2QTI2</accession>
<name>A0A4Y2QTI2_ARAVE</name>
<dbReference type="Proteomes" id="UP000499080">
    <property type="component" value="Unassembled WGS sequence"/>
</dbReference>
<evidence type="ECO:0000313" key="2">
    <source>
        <dbReference type="Proteomes" id="UP000499080"/>
    </source>
</evidence>
<proteinExistence type="predicted"/>
<dbReference type="AlphaFoldDB" id="A0A4Y2QTI2"/>
<reference evidence="1 2" key="1">
    <citation type="journal article" date="2019" name="Sci. Rep.">
        <title>Orb-weaving spider Araneus ventricosus genome elucidates the spidroin gene catalogue.</title>
        <authorList>
            <person name="Kono N."/>
            <person name="Nakamura H."/>
            <person name="Ohtoshi R."/>
            <person name="Moran D.A.P."/>
            <person name="Shinohara A."/>
            <person name="Yoshida Y."/>
            <person name="Fujiwara M."/>
            <person name="Mori M."/>
            <person name="Tomita M."/>
            <person name="Arakawa K."/>
        </authorList>
    </citation>
    <scope>NUCLEOTIDE SEQUENCE [LARGE SCALE GENOMIC DNA]</scope>
</reference>
<comment type="caution">
    <text evidence="1">The sequence shown here is derived from an EMBL/GenBank/DDBJ whole genome shotgun (WGS) entry which is preliminary data.</text>
</comment>